<dbReference type="Proteomes" id="UP000002488">
    <property type="component" value="Unassembled WGS sequence"/>
</dbReference>
<evidence type="ECO:0000313" key="3">
    <source>
        <dbReference type="Proteomes" id="UP000002488"/>
    </source>
</evidence>
<dbReference type="OMA" id="KSACICL"/>
<dbReference type="SMART" id="SM00173">
    <property type="entry name" value="RAS"/>
    <property type="match status" value="1"/>
</dbReference>
<dbReference type="OrthoDB" id="265044at2759"/>
<accession>C6LRE6</accession>
<dbReference type="Pfam" id="PF00071">
    <property type="entry name" value="Ras"/>
    <property type="match status" value="1"/>
</dbReference>
<dbReference type="InterPro" id="IPR001806">
    <property type="entry name" value="Small_GTPase"/>
</dbReference>
<dbReference type="SMART" id="SM00175">
    <property type="entry name" value="RAB"/>
    <property type="match status" value="1"/>
</dbReference>
<evidence type="ECO:0000313" key="2">
    <source>
        <dbReference type="EMBL" id="EET01412.1"/>
    </source>
</evidence>
<protein>
    <submittedName>
        <fullName evidence="2">RabA</fullName>
    </submittedName>
</protein>
<sequence length="192" mass="20842">MRYKVSVVGSAGCGKTTLVHSLAYNRPPMDTDDTADIHSMRLRVGGEVVGVRLWDTMKGEYMGNVSSLAHKSACICLVVFDFVSRPSFAAASQYVQKVLGLEPDLSVIFVATKCDLAEINHKIAVTHEEARAFAALYDSPIFFVCGLTGVGINQVLNEMSTIIGRKMIDNAPKSILSLEDLEVTPSSSKCYC</sequence>
<dbReference type="SMART" id="SM00174">
    <property type="entry name" value="RHO"/>
    <property type="match status" value="1"/>
</dbReference>
<name>C6LRE6_GIAIB</name>
<gene>
    <name evidence="2" type="ORF">GL50581_1329</name>
</gene>
<comment type="caution">
    <text evidence="2">The sequence shown here is derived from an EMBL/GenBank/DDBJ whole genome shotgun (WGS) entry which is preliminary data.</text>
</comment>
<dbReference type="PROSITE" id="PS51419">
    <property type="entry name" value="RAB"/>
    <property type="match status" value="1"/>
</dbReference>
<proteinExistence type="predicted"/>
<dbReference type="AlphaFoldDB" id="C6LRE6"/>
<reference evidence="2 3" key="1">
    <citation type="journal article" date="2009" name="PLoS Pathog.">
        <title>Draft genome sequencing of giardia intestinalis assemblage B isolate GS: is human giardiasis caused by two different species?</title>
        <authorList>
            <person name="Franzen O."/>
            <person name="Jerlstrom-Hultqvist J."/>
            <person name="Castro E."/>
            <person name="Sherwood E."/>
            <person name="Ankarklev J."/>
            <person name="Reiner D.S."/>
            <person name="Palm D."/>
            <person name="Andersson J.O."/>
            <person name="Andersson B."/>
            <person name="Svard S.G."/>
        </authorList>
    </citation>
    <scope>NUCLEOTIDE SEQUENCE [LARGE SCALE GENOMIC DNA]</scope>
    <source>
        <strain evidence="3">ATCC 50581 / GS clone H7</strain>
    </source>
</reference>
<dbReference type="VEuPathDB" id="GiardiaDB:GL50581_1329"/>
<dbReference type="Gene3D" id="3.40.50.300">
    <property type="entry name" value="P-loop containing nucleotide triphosphate hydrolases"/>
    <property type="match status" value="1"/>
</dbReference>
<keyword evidence="1" id="KW-0547">Nucleotide-binding</keyword>
<dbReference type="InterPro" id="IPR027417">
    <property type="entry name" value="P-loop_NTPase"/>
</dbReference>
<evidence type="ECO:0000256" key="1">
    <source>
        <dbReference type="ARBA" id="ARBA00022741"/>
    </source>
</evidence>
<dbReference type="GO" id="GO:0003924">
    <property type="term" value="F:GTPase activity"/>
    <property type="evidence" value="ECO:0007669"/>
    <property type="project" value="InterPro"/>
</dbReference>
<dbReference type="PRINTS" id="PR00449">
    <property type="entry name" value="RASTRNSFRMNG"/>
</dbReference>
<dbReference type="EMBL" id="ACGJ01001903">
    <property type="protein sequence ID" value="EET01412.1"/>
    <property type="molecule type" value="Genomic_DNA"/>
</dbReference>
<dbReference type="SUPFAM" id="SSF52540">
    <property type="entry name" value="P-loop containing nucleoside triphosphate hydrolases"/>
    <property type="match status" value="1"/>
</dbReference>
<dbReference type="PANTHER" id="PTHR47978">
    <property type="match status" value="1"/>
</dbReference>
<dbReference type="GO" id="GO:0005525">
    <property type="term" value="F:GTP binding"/>
    <property type="evidence" value="ECO:0007669"/>
    <property type="project" value="InterPro"/>
</dbReference>
<organism evidence="2 3">
    <name type="scientific">Giardia intestinalis (strain ATCC 50581 / GS clone H7)</name>
    <name type="common">Giardia lamblia</name>
    <dbReference type="NCBI Taxonomy" id="598745"/>
    <lineage>
        <taxon>Eukaryota</taxon>
        <taxon>Metamonada</taxon>
        <taxon>Diplomonadida</taxon>
        <taxon>Hexamitidae</taxon>
        <taxon>Giardiinae</taxon>
        <taxon>Giardia</taxon>
    </lineage>
</organism>